<evidence type="ECO:0000313" key="3">
    <source>
        <dbReference type="Proteomes" id="UP000316727"/>
    </source>
</evidence>
<dbReference type="EMBL" id="VFRQ01000003">
    <property type="protein sequence ID" value="TPE44892.1"/>
    <property type="molecule type" value="Genomic_DNA"/>
</dbReference>
<evidence type="ECO:0000313" key="2">
    <source>
        <dbReference type="EMBL" id="TPE44892.1"/>
    </source>
</evidence>
<comment type="caution">
    <text evidence="2">The sequence shown here is derived from an EMBL/GenBank/DDBJ whole genome shotgun (WGS) entry which is preliminary data.</text>
</comment>
<dbReference type="AlphaFoldDB" id="A0A501W838"/>
<dbReference type="Proteomes" id="UP000316727">
    <property type="component" value="Unassembled WGS sequence"/>
</dbReference>
<dbReference type="RefSeq" id="WP_140620917.1">
    <property type="nucleotide sequence ID" value="NZ_VFRQ01000003.1"/>
</dbReference>
<keyword evidence="3" id="KW-1185">Reference proteome</keyword>
<protein>
    <submittedName>
        <fullName evidence="2">Uncharacterized protein</fullName>
    </submittedName>
</protein>
<evidence type="ECO:0000256" key="1">
    <source>
        <dbReference type="SAM" id="MobiDB-lite"/>
    </source>
</evidence>
<dbReference type="OrthoDB" id="853743at2"/>
<sequence length="75" mass="9065">MRRHRRRSTGEISDTWNYTLSSVDDSMGFTRDFTDALNQEMMDEERILRKHRLEKEHRHDPEYPSCNLDDRPALV</sequence>
<name>A0A501W838_9BACT</name>
<proteinExistence type="predicted"/>
<accession>A0A501W838</accession>
<organism evidence="2 3">
    <name type="scientific">Pontibacter mangrovi</name>
    <dbReference type="NCBI Taxonomy" id="2589816"/>
    <lineage>
        <taxon>Bacteria</taxon>
        <taxon>Pseudomonadati</taxon>
        <taxon>Bacteroidota</taxon>
        <taxon>Cytophagia</taxon>
        <taxon>Cytophagales</taxon>
        <taxon>Hymenobacteraceae</taxon>
        <taxon>Pontibacter</taxon>
    </lineage>
</organism>
<feature type="region of interest" description="Disordered" evidence="1">
    <location>
        <begin position="53"/>
        <end position="75"/>
    </location>
</feature>
<reference evidence="2 3" key="1">
    <citation type="submission" date="2019-06" db="EMBL/GenBank/DDBJ databases">
        <title>A novel bacterium of genus Pontibacter, isolated from marine sediment.</title>
        <authorList>
            <person name="Huang H."/>
            <person name="Mo K."/>
            <person name="Hu Y."/>
        </authorList>
    </citation>
    <scope>NUCLEOTIDE SEQUENCE [LARGE SCALE GENOMIC DNA]</scope>
    <source>
        <strain evidence="2 3">HB172049</strain>
    </source>
</reference>
<gene>
    <name evidence="2" type="ORF">FJM65_07690</name>
</gene>